<protein>
    <submittedName>
        <fullName evidence="1">ATPase, nucleotide binding domain-containing protein</fullName>
    </submittedName>
</protein>
<evidence type="ECO:0000313" key="1">
    <source>
        <dbReference type="EMBL" id="USW50906.1"/>
    </source>
</evidence>
<dbReference type="AlphaFoldDB" id="A0A9Q9AUE9"/>
<reference evidence="1" key="1">
    <citation type="submission" date="2022-06" db="EMBL/GenBank/DDBJ databases">
        <title>Complete genome sequences of two strains of the flax pathogen Septoria linicola.</title>
        <authorList>
            <person name="Lapalu N."/>
            <person name="Simon A."/>
            <person name="Demenou B."/>
            <person name="Paumier D."/>
            <person name="Guillot M.-P."/>
            <person name="Gout L."/>
            <person name="Valade R."/>
        </authorList>
    </citation>
    <scope>NUCLEOTIDE SEQUENCE</scope>
    <source>
        <strain evidence="1">SE15195</strain>
    </source>
</reference>
<dbReference type="Proteomes" id="UP001056384">
    <property type="component" value="Chromosome 3"/>
</dbReference>
<sequence>MQLEDGYPKIEQQLLLLPDDQGEDKSLWGHEVTEHIRLHPEDSLRVIDNLKLVLCPEYADHDAVQHIRGVFGCPPGEAAIGNFRRLYTLILKKAWAGCPAEYWTTIATEVKITIPAMWDEDARSVMTQAAADAGFPDCRLYLEPLCVAAAEMTKLQAAGNLQYGDTMLLIDIGYFTIVRLLDAPYFDSD</sequence>
<keyword evidence="2" id="KW-1185">Reference proteome</keyword>
<evidence type="ECO:0000313" key="2">
    <source>
        <dbReference type="Proteomes" id="UP001056384"/>
    </source>
</evidence>
<organism evidence="1 2">
    <name type="scientific">Septoria linicola</name>
    <dbReference type="NCBI Taxonomy" id="215465"/>
    <lineage>
        <taxon>Eukaryota</taxon>
        <taxon>Fungi</taxon>
        <taxon>Dikarya</taxon>
        <taxon>Ascomycota</taxon>
        <taxon>Pezizomycotina</taxon>
        <taxon>Dothideomycetes</taxon>
        <taxon>Dothideomycetidae</taxon>
        <taxon>Mycosphaerellales</taxon>
        <taxon>Mycosphaerellaceae</taxon>
        <taxon>Septoria</taxon>
    </lineage>
</organism>
<proteinExistence type="predicted"/>
<accession>A0A9Q9AUE9</accession>
<dbReference type="Gene3D" id="3.30.420.40">
    <property type="match status" value="1"/>
</dbReference>
<gene>
    <name evidence="1" type="ORF">Slin15195_G042250</name>
</gene>
<name>A0A9Q9AUE9_9PEZI</name>
<dbReference type="InterPro" id="IPR043129">
    <property type="entry name" value="ATPase_NBD"/>
</dbReference>
<dbReference type="SUPFAM" id="SSF53067">
    <property type="entry name" value="Actin-like ATPase domain"/>
    <property type="match status" value="1"/>
</dbReference>
<dbReference type="EMBL" id="CP099420">
    <property type="protein sequence ID" value="USW50906.1"/>
    <property type="molecule type" value="Genomic_DNA"/>
</dbReference>